<keyword evidence="2" id="KW-1185">Reference proteome</keyword>
<organism evidence="1 2">
    <name type="scientific">Ciona intestinalis</name>
    <name type="common">Transparent sea squirt</name>
    <name type="synonym">Ascidia intestinalis</name>
    <dbReference type="NCBI Taxonomy" id="7719"/>
    <lineage>
        <taxon>Eukaryota</taxon>
        <taxon>Metazoa</taxon>
        <taxon>Chordata</taxon>
        <taxon>Tunicata</taxon>
        <taxon>Ascidiacea</taxon>
        <taxon>Phlebobranchia</taxon>
        <taxon>Cionidae</taxon>
        <taxon>Ciona</taxon>
    </lineage>
</organism>
<dbReference type="Proteomes" id="UP000008144">
    <property type="component" value="Chromosome 12"/>
</dbReference>
<dbReference type="GeneTree" id="ENSGT00800000124150"/>
<dbReference type="PANTHER" id="PTHR14492:SF4">
    <property type="entry name" value="CILIOGENESIS AND PLANAR POLARITY EFFECTOR 1"/>
    <property type="match status" value="1"/>
</dbReference>
<name>H2Y2H4_CIOIN</name>
<dbReference type="AlphaFoldDB" id="H2Y2H4"/>
<reference evidence="1" key="3">
    <citation type="submission" date="2025-08" db="UniProtKB">
        <authorList>
            <consortium name="Ensembl"/>
        </authorList>
    </citation>
    <scope>IDENTIFICATION</scope>
</reference>
<evidence type="ECO:0008006" key="3">
    <source>
        <dbReference type="Google" id="ProtNLM"/>
    </source>
</evidence>
<dbReference type="InterPro" id="IPR028236">
    <property type="entry name" value="CPLANE1"/>
</dbReference>
<reference evidence="1" key="4">
    <citation type="submission" date="2025-09" db="UniProtKB">
        <authorList>
            <consortium name="Ensembl"/>
        </authorList>
    </citation>
    <scope>IDENTIFICATION</scope>
</reference>
<dbReference type="PANTHER" id="PTHR14492">
    <property type="entry name" value="JBTS17"/>
    <property type="match status" value="1"/>
</dbReference>
<proteinExistence type="predicted"/>
<dbReference type="Ensembl" id="ENSCINT00000031479.1">
    <property type="protein sequence ID" value="ENSCINP00000036109.1"/>
    <property type="gene ID" value="ENSCING00000019830.1"/>
</dbReference>
<dbReference type="HOGENOM" id="CLU_1131197_0_0_1"/>
<accession>H2Y2H4</accession>
<dbReference type="EMBL" id="EAAA01001061">
    <property type="status" value="NOT_ANNOTATED_CDS"/>
    <property type="molecule type" value="Genomic_DNA"/>
</dbReference>
<reference evidence="1" key="2">
    <citation type="journal article" date="2008" name="Genome Biol.">
        <title>Improved genome assembly and evidence-based global gene model set for the chordate Ciona intestinalis: new insight into intron and operon populations.</title>
        <authorList>
            <person name="Satou Y."/>
            <person name="Mineta K."/>
            <person name="Ogasawara M."/>
            <person name="Sasakura Y."/>
            <person name="Shoguchi E."/>
            <person name="Ueno K."/>
            <person name="Yamada L."/>
            <person name="Matsumoto J."/>
            <person name="Wasserscheid J."/>
            <person name="Dewar K."/>
            <person name="Wiley G.B."/>
            <person name="Macmil S.L."/>
            <person name="Roe B.A."/>
            <person name="Zeller R.W."/>
            <person name="Hastings K.E."/>
            <person name="Lemaire P."/>
            <person name="Lindquist E."/>
            <person name="Endo T."/>
            <person name="Hotta K."/>
            <person name="Inaba K."/>
        </authorList>
    </citation>
    <scope>NUCLEOTIDE SEQUENCE [LARGE SCALE GENOMIC DNA]</scope>
    <source>
        <strain evidence="1">wild type</strain>
    </source>
</reference>
<sequence length="246" mass="28258">MFLPESIKSEVVKNTEELFDFDPELLYPEVVDLFTVGVMTGSDLSSWVIDLLMNKLKTKLGKLDLLLNDDVHIPTPPMHLPQLNMGEDEDENLVLIRHQLSSLIRLLFVTFHSMGITHLAASWYVKLLRSGESPMSSLSEDKSENLFSSEEGRMVVASLREICGMLWSLHVREKLTEATRAYQRARENEEVLEAVVHDCYAWLSRAKVFAKFYNWDEEIQDLVLCLASELPVDEDLIHIIAEHFHD</sequence>
<evidence type="ECO:0000313" key="1">
    <source>
        <dbReference type="Ensembl" id="ENSCINP00000036109.1"/>
    </source>
</evidence>
<protein>
    <recommendedName>
        <fullName evidence="3">Nuclear pore complex protein</fullName>
    </recommendedName>
</protein>
<dbReference type="InParanoid" id="H2Y2H4"/>
<reference evidence="2" key="1">
    <citation type="journal article" date="2002" name="Science">
        <title>The draft genome of Ciona intestinalis: insights into chordate and vertebrate origins.</title>
        <authorList>
            <person name="Dehal P."/>
            <person name="Satou Y."/>
            <person name="Campbell R.K."/>
            <person name="Chapman J."/>
            <person name="Degnan B."/>
            <person name="De Tomaso A."/>
            <person name="Davidson B."/>
            <person name="Di Gregorio A."/>
            <person name="Gelpke M."/>
            <person name="Goodstein D.M."/>
            <person name="Harafuji N."/>
            <person name="Hastings K.E."/>
            <person name="Ho I."/>
            <person name="Hotta K."/>
            <person name="Huang W."/>
            <person name="Kawashima T."/>
            <person name="Lemaire P."/>
            <person name="Martinez D."/>
            <person name="Meinertzhagen I.A."/>
            <person name="Necula S."/>
            <person name="Nonaka M."/>
            <person name="Putnam N."/>
            <person name="Rash S."/>
            <person name="Saiga H."/>
            <person name="Satake M."/>
            <person name="Terry A."/>
            <person name="Yamada L."/>
            <person name="Wang H.G."/>
            <person name="Awazu S."/>
            <person name="Azumi K."/>
            <person name="Boore J."/>
            <person name="Branno M."/>
            <person name="Chin-Bow S."/>
            <person name="DeSantis R."/>
            <person name="Doyle S."/>
            <person name="Francino P."/>
            <person name="Keys D.N."/>
            <person name="Haga S."/>
            <person name="Hayashi H."/>
            <person name="Hino K."/>
            <person name="Imai K.S."/>
            <person name="Inaba K."/>
            <person name="Kano S."/>
            <person name="Kobayashi K."/>
            <person name="Kobayashi M."/>
            <person name="Lee B.I."/>
            <person name="Makabe K.W."/>
            <person name="Manohar C."/>
            <person name="Matassi G."/>
            <person name="Medina M."/>
            <person name="Mochizuki Y."/>
            <person name="Mount S."/>
            <person name="Morishita T."/>
            <person name="Miura S."/>
            <person name="Nakayama A."/>
            <person name="Nishizaka S."/>
            <person name="Nomoto H."/>
            <person name="Ohta F."/>
            <person name="Oishi K."/>
            <person name="Rigoutsos I."/>
            <person name="Sano M."/>
            <person name="Sasaki A."/>
            <person name="Sasakura Y."/>
            <person name="Shoguchi E."/>
            <person name="Shin-i T."/>
            <person name="Spagnuolo A."/>
            <person name="Stainier D."/>
            <person name="Suzuki M.M."/>
            <person name="Tassy O."/>
            <person name="Takatori N."/>
            <person name="Tokuoka M."/>
            <person name="Yagi K."/>
            <person name="Yoshizaki F."/>
            <person name="Wada S."/>
            <person name="Zhang C."/>
            <person name="Hyatt P.D."/>
            <person name="Larimer F."/>
            <person name="Detter C."/>
            <person name="Doggett N."/>
            <person name="Glavina T."/>
            <person name="Hawkins T."/>
            <person name="Richardson P."/>
            <person name="Lucas S."/>
            <person name="Kohara Y."/>
            <person name="Levine M."/>
            <person name="Satoh N."/>
            <person name="Rokhsar D.S."/>
        </authorList>
    </citation>
    <scope>NUCLEOTIDE SEQUENCE [LARGE SCALE GENOMIC DNA]</scope>
</reference>
<evidence type="ECO:0000313" key="2">
    <source>
        <dbReference type="Proteomes" id="UP000008144"/>
    </source>
</evidence>